<dbReference type="PANTHER" id="PTHR22624">
    <property type="entry name" value="CYSTEINE PROTEASE ATG4"/>
    <property type="match status" value="1"/>
</dbReference>
<keyword evidence="6 11" id="KW-0378">Hydrolase</keyword>
<evidence type="ECO:0000256" key="9">
    <source>
        <dbReference type="ARBA" id="ARBA00023006"/>
    </source>
</evidence>
<dbReference type="STRING" id="441960.B6QTM7"/>
<dbReference type="SUPFAM" id="SSF54001">
    <property type="entry name" value="Cysteine proteinases"/>
    <property type="match status" value="1"/>
</dbReference>
<evidence type="ECO:0000256" key="12">
    <source>
        <dbReference type="SAM" id="MobiDB-lite"/>
    </source>
</evidence>
<feature type="compositionally biased region" description="Polar residues" evidence="12">
    <location>
        <begin position="107"/>
        <end position="119"/>
    </location>
</feature>
<dbReference type="OrthoDB" id="2960936at2759"/>
<dbReference type="GO" id="GO:0034727">
    <property type="term" value="P:piecemeal microautophagy of the nucleus"/>
    <property type="evidence" value="ECO:0007669"/>
    <property type="project" value="TreeGrafter"/>
</dbReference>
<evidence type="ECO:0000256" key="4">
    <source>
        <dbReference type="ARBA" id="ARBA00022490"/>
    </source>
</evidence>
<dbReference type="Pfam" id="PF03416">
    <property type="entry name" value="Peptidase_C54"/>
    <property type="match status" value="1"/>
</dbReference>
<evidence type="ECO:0000313" key="15">
    <source>
        <dbReference type="Proteomes" id="UP000001294"/>
    </source>
</evidence>
<dbReference type="EC" id="3.4.22.-" evidence="11"/>
<evidence type="ECO:0000256" key="5">
    <source>
        <dbReference type="ARBA" id="ARBA00022670"/>
    </source>
</evidence>
<name>B6QTM7_TALMQ</name>
<feature type="region of interest" description="Disordered" evidence="12">
    <location>
        <begin position="78"/>
        <end position="149"/>
    </location>
</feature>
<accession>B6QTM7</accession>
<dbReference type="GO" id="GO:0005634">
    <property type="term" value="C:nucleus"/>
    <property type="evidence" value="ECO:0007669"/>
    <property type="project" value="UniProtKB-SubCell"/>
</dbReference>
<evidence type="ECO:0000259" key="13">
    <source>
        <dbReference type="Pfam" id="PF03416"/>
    </source>
</evidence>
<feature type="domain" description="Peptidase C54 catalytic" evidence="13">
    <location>
        <begin position="152"/>
        <end position="441"/>
    </location>
</feature>
<dbReference type="VEuPathDB" id="FungiDB:PMAA_005340"/>
<dbReference type="GO" id="GO:0000407">
    <property type="term" value="C:phagophore assembly site"/>
    <property type="evidence" value="ECO:0007669"/>
    <property type="project" value="UniProtKB-SubCell"/>
</dbReference>
<dbReference type="GO" id="GO:0035973">
    <property type="term" value="P:aggrephagy"/>
    <property type="evidence" value="ECO:0007669"/>
    <property type="project" value="TreeGrafter"/>
</dbReference>
<keyword evidence="11" id="KW-0539">Nucleus</keyword>
<dbReference type="EMBL" id="DS995905">
    <property type="protein sequence ID" value="EEA19762.1"/>
    <property type="molecule type" value="Genomic_DNA"/>
</dbReference>
<dbReference type="GO" id="GO:0000045">
    <property type="term" value="P:autophagosome assembly"/>
    <property type="evidence" value="ECO:0007669"/>
    <property type="project" value="TreeGrafter"/>
</dbReference>
<evidence type="ECO:0000256" key="8">
    <source>
        <dbReference type="ARBA" id="ARBA00022927"/>
    </source>
</evidence>
<keyword evidence="3" id="KW-0813">Transport</keyword>
<reference evidence="15" key="1">
    <citation type="journal article" date="2015" name="Genome Announc.">
        <title>Genome sequence of the AIDS-associated pathogen Penicillium marneffei (ATCC18224) and its near taxonomic relative Talaromyces stipitatus (ATCC10500).</title>
        <authorList>
            <person name="Nierman W.C."/>
            <person name="Fedorova-Abrams N.D."/>
            <person name="Andrianopoulos A."/>
        </authorList>
    </citation>
    <scope>NUCLEOTIDE SEQUENCE [LARGE SCALE GENOMIC DNA]</scope>
    <source>
        <strain evidence="15">ATCC 18224 / CBS 334.59 / QM 7333</strain>
    </source>
</reference>
<dbReference type="InterPro" id="IPR046792">
    <property type="entry name" value="Peptidase_C54_cat"/>
</dbReference>
<organism evidence="14 15">
    <name type="scientific">Talaromyces marneffei (strain ATCC 18224 / CBS 334.59 / QM 7333)</name>
    <name type="common">Penicillium marneffei</name>
    <dbReference type="NCBI Taxonomy" id="441960"/>
    <lineage>
        <taxon>Eukaryota</taxon>
        <taxon>Fungi</taxon>
        <taxon>Dikarya</taxon>
        <taxon>Ascomycota</taxon>
        <taxon>Pezizomycotina</taxon>
        <taxon>Eurotiomycetes</taxon>
        <taxon>Eurotiomycetidae</taxon>
        <taxon>Eurotiales</taxon>
        <taxon>Trichocomaceae</taxon>
        <taxon>Talaromyces</taxon>
        <taxon>Talaromyces sect. Talaromyces</taxon>
    </lineage>
</organism>
<dbReference type="InterPro" id="IPR005078">
    <property type="entry name" value="Peptidase_C54"/>
</dbReference>
<dbReference type="AlphaFoldDB" id="B6QTM7"/>
<dbReference type="GO" id="GO:0019786">
    <property type="term" value="F:protein-phosphatidylethanolamide deconjugating activity"/>
    <property type="evidence" value="ECO:0007669"/>
    <property type="project" value="InterPro"/>
</dbReference>
<dbReference type="MEROPS" id="C54.001"/>
<feature type="compositionally biased region" description="Low complexity" evidence="12">
    <location>
        <begin position="82"/>
        <end position="91"/>
    </location>
</feature>
<dbReference type="HOGENOM" id="CLU_021259_5_1_1"/>
<evidence type="ECO:0000256" key="11">
    <source>
        <dbReference type="RuleBase" id="RU363115"/>
    </source>
</evidence>
<keyword evidence="5 11" id="KW-0645">Protease</keyword>
<dbReference type="PANTHER" id="PTHR22624:SF49">
    <property type="entry name" value="CYSTEINE PROTEASE"/>
    <property type="match status" value="1"/>
</dbReference>
<sequence>MHLQVYIFLSASTPHTKLTFIYPTPNDYTNPPNINMNNIDLGRYKRMIQYFWDAEPKNEQGPGSKIWCLGNEYVTDEFPAGNNSNNNYNTDSNKDESNVGQTADPGTKSTQDTTQVNDSGTHDITKSDKDDKHTDSVTTTEESSKNLGWPRPFLDDFESKIWMTYRSNFPPIARSEDANAAQAMTLSVRLRSQLTEHHQGFTSDTGWGCMIRSGQMLLANALAISRLGRDWRRVSHTTEENKLLSLFADDPAAPFSIHRFVRHGALYCGKHPGEWFGPSATATCIQALSEEYKVAGMNVYVSSDSTYVYEDKFKAVAYNQPGHMRPTLILLGTRLGIDRITPVYRKGLEDLLKLPQSLGIAGGRPSSSHYFIGVQNSFFFYLDPHHTRPALPHKVDSAYTQEQVDSCHTRRLRRIHIDDMDPSMLVGFLIRDENDWIDWKRRIASSREGNGKAIIHIIDTESVPTPTMEREAALDEVEALDDDDDSELV</sequence>
<protein>
    <recommendedName>
        <fullName evidence="11">Cysteine protease</fullName>
        <ecNumber evidence="11">3.4.22.-</ecNumber>
    </recommendedName>
</protein>
<dbReference type="PhylomeDB" id="B6QTM7"/>
<evidence type="ECO:0000256" key="3">
    <source>
        <dbReference type="ARBA" id="ARBA00022448"/>
    </source>
</evidence>
<dbReference type="GO" id="GO:0004197">
    <property type="term" value="F:cysteine-type endopeptidase activity"/>
    <property type="evidence" value="ECO:0007669"/>
    <property type="project" value="TreeGrafter"/>
</dbReference>
<gene>
    <name evidence="14" type="ORF">PMAA_005340</name>
</gene>
<comment type="subcellular location">
    <subcellularLocation>
        <location evidence="11">Nucleus</location>
    </subcellularLocation>
    <subcellularLocation>
        <location evidence="11">Cytoplasm</location>
    </subcellularLocation>
    <subcellularLocation>
        <location evidence="1">Preautophagosomal structure</location>
    </subcellularLocation>
</comment>
<evidence type="ECO:0000256" key="10">
    <source>
        <dbReference type="ARBA" id="ARBA00029362"/>
    </source>
</evidence>
<keyword evidence="15" id="KW-1185">Reference proteome</keyword>
<dbReference type="GO" id="GO:0015031">
    <property type="term" value="P:protein transport"/>
    <property type="evidence" value="ECO:0007669"/>
    <property type="project" value="UniProtKB-KW"/>
</dbReference>
<comment type="function">
    <text evidence="11">Required for selective autophagic degradation of the nucleus (nucleophagy) as well as for mitophagy which contributes to regulate mitochondrial quantity and quality by eliminating the mitochondria to a basal level to fulfill cellular energy requirements and preventing excess ROS production.</text>
</comment>
<comment type="similarity">
    <text evidence="2 11">Belongs to the peptidase C54 family.</text>
</comment>
<evidence type="ECO:0000256" key="7">
    <source>
        <dbReference type="ARBA" id="ARBA00022807"/>
    </source>
</evidence>
<evidence type="ECO:0000313" key="14">
    <source>
        <dbReference type="EMBL" id="EEA19762.1"/>
    </source>
</evidence>
<dbReference type="InterPro" id="IPR038765">
    <property type="entry name" value="Papain-like_cys_pep_sf"/>
</dbReference>
<proteinExistence type="inferred from homology"/>
<evidence type="ECO:0000256" key="2">
    <source>
        <dbReference type="ARBA" id="ARBA00010958"/>
    </source>
</evidence>
<dbReference type="GO" id="GO:0016485">
    <property type="term" value="P:protein processing"/>
    <property type="evidence" value="ECO:0007669"/>
    <property type="project" value="TreeGrafter"/>
</dbReference>
<dbReference type="Proteomes" id="UP000001294">
    <property type="component" value="Unassembled WGS sequence"/>
</dbReference>
<evidence type="ECO:0000256" key="6">
    <source>
        <dbReference type="ARBA" id="ARBA00022801"/>
    </source>
</evidence>
<keyword evidence="8" id="KW-0653">Protein transport</keyword>
<comment type="catalytic activity">
    <reaction evidence="10">
        <text>[protein]-C-terminal L-amino acid-glycyl-phosphatidylethanolamide + H2O = [protein]-C-terminal L-amino acid-glycine + a 1,2-diacyl-sn-glycero-3-phosphoethanolamine</text>
        <dbReference type="Rhea" id="RHEA:67548"/>
        <dbReference type="Rhea" id="RHEA-COMP:17323"/>
        <dbReference type="Rhea" id="RHEA-COMP:17324"/>
        <dbReference type="ChEBI" id="CHEBI:15377"/>
        <dbReference type="ChEBI" id="CHEBI:64612"/>
        <dbReference type="ChEBI" id="CHEBI:172940"/>
        <dbReference type="ChEBI" id="CHEBI:172941"/>
    </reaction>
    <physiologicalReaction direction="left-to-right" evidence="10">
        <dbReference type="Rhea" id="RHEA:67549"/>
    </physiologicalReaction>
</comment>
<keyword evidence="7" id="KW-0788">Thiol protease</keyword>
<feature type="compositionally biased region" description="Basic and acidic residues" evidence="12">
    <location>
        <begin position="120"/>
        <end position="135"/>
    </location>
</feature>
<dbReference type="GO" id="GO:0000423">
    <property type="term" value="P:mitophagy"/>
    <property type="evidence" value="ECO:0007669"/>
    <property type="project" value="TreeGrafter"/>
</dbReference>
<evidence type="ECO:0000256" key="1">
    <source>
        <dbReference type="ARBA" id="ARBA00004329"/>
    </source>
</evidence>
<keyword evidence="4 11" id="KW-0963">Cytoplasm</keyword>
<keyword evidence="9" id="KW-0072">Autophagy</keyword>